<evidence type="ECO:0000256" key="6">
    <source>
        <dbReference type="ARBA" id="ARBA00023235"/>
    </source>
</evidence>
<dbReference type="SUPFAM" id="SSF53649">
    <property type="entry name" value="Alkaline phosphatase-like"/>
    <property type="match status" value="1"/>
</dbReference>
<comment type="cofactor">
    <cofactor evidence="7">
        <name>Mn(2+)</name>
        <dbReference type="ChEBI" id="CHEBI:29035"/>
    </cofactor>
    <text evidence="7">Binds 2 manganese ions per subunit.</text>
</comment>
<feature type="binding site" evidence="7 10">
    <location>
        <position position="203"/>
    </location>
    <ligand>
        <name>substrate</name>
    </ligand>
</feature>
<dbReference type="CDD" id="cd16010">
    <property type="entry name" value="iPGM"/>
    <property type="match status" value="1"/>
</dbReference>
<evidence type="ECO:0000259" key="14">
    <source>
        <dbReference type="Pfam" id="PF06415"/>
    </source>
</evidence>
<evidence type="ECO:0000256" key="10">
    <source>
        <dbReference type="PIRSR" id="PIRSR001492-2"/>
    </source>
</evidence>
<feature type="binding site" evidence="7 11">
    <location>
        <position position="81"/>
    </location>
    <ligand>
        <name>Mn(2+)</name>
        <dbReference type="ChEBI" id="CHEBI:29035"/>
        <label>2</label>
    </ligand>
</feature>
<feature type="domain" description="Metalloenzyme" evidence="13">
    <location>
        <begin position="2"/>
        <end position="514"/>
    </location>
</feature>
<evidence type="ECO:0000313" key="16">
    <source>
        <dbReference type="Proteomes" id="UP001596333"/>
    </source>
</evidence>
<feature type="binding site" evidence="7 10">
    <location>
        <begin position="275"/>
        <end position="278"/>
    </location>
    <ligand>
        <name>substrate</name>
    </ligand>
</feature>
<feature type="region of interest" description="Disordered" evidence="12">
    <location>
        <begin position="518"/>
        <end position="542"/>
    </location>
</feature>
<dbReference type="GO" id="GO:0006096">
    <property type="term" value="P:glycolytic process"/>
    <property type="evidence" value="ECO:0007669"/>
    <property type="project" value="UniProtKB-UniRule"/>
</dbReference>
<evidence type="ECO:0000256" key="5">
    <source>
        <dbReference type="ARBA" id="ARBA00023211"/>
    </source>
</evidence>
<comment type="similarity">
    <text evidence="2 7">Belongs to the BPG-independent phosphoglycerate mutase family.</text>
</comment>
<evidence type="ECO:0000256" key="1">
    <source>
        <dbReference type="ARBA" id="ARBA00004798"/>
    </source>
</evidence>
<keyword evidence="4 7" id="KW-0324">Glycolysis</keyword>
<name>A0ABD5UM36_9EURY</name>
<dbReference type="SUPFAM" id="SSF64158">
    <property type="entry name" value="2,3-Bisphosphoglycerate-independent phosphoglycerate mutase, substrate-binding domain"/>
    <property type="match status" value="1"/>
</dbReference>
<feature type="compositionally biased region" description="Polar residues" evidence="12">
    <location>
        <begin position="533"/>
        <end position="542"/>
    </location>
</feature>
<evidence type="ECO:0000256" key="2">
    <source>
        <dbReference type="ARBA" id="ARBA00008819"/>
    </source>
</evidence>
<evidence type="ECO:0000259" key="13">
    <source>
        <dbReference type="Pfam" id="PF01676"/>
    </source>
</evidence>
<dbReference type="NCBIfam" id="TIGR01307">
    <property type="entry name" value="pgm_bpd_ind"/>
    <property type="match status" value="1"/>
</dbReference>
<dbReference type="EMBL" id="JBHSXI010000023">
    <property type="protein sequence ID" value="MFC6890549.1"/>
    <property type="molecule type" value="Genomic_DNA"/>
</dbReference>
<feature type="binding site" evidence="7 11">
    <location>
        <position position="456"/>
    </location>
    <ligand>
        <name>Mn(2+)</name>
        <dbReference type="ChEBI" id="CHEBI:29035"/>
        <label>2</label>
    </ligand>
</feature>
<evidence type="ECO:0000256" key="7">
    <source>
        <dbReference type="HAMAP-Rule" id="MF_01038"/>
    </source>
</evidence>
<feature type="binding site" evidence="7 11">
    <location>
        <position position="473"/>
    </location>
    <ligand>
        <name>Mn(2+)</name>
        <dbReference type="ChEBI" id="CHEBI:29035"/>
        <label>1</label>
    </ligand>
</feature>
<comment type="caution">
    <text evidence="15">The sequence shown here is derived from an EMBL/GenBank/DDBJ whole genome shotgun (WGS) entry which is preliminary data.</text>
</comment>
<evidence type="ECO:0000313" key="15">
    <source>
        <dbReference type="EMBL" id="MFC6890549.1"/>
    </source>
</evidence>
<sequence>METALIILDGWGLGSAGAGDGTDDAPPADAPVDPSGRPAGRDAVAAADTPTFDDATERGADGRLVVHGRRVGLPEGQMGNSEVGHLNIGAGRVVKQAYTRITDALAAGSLSDNDAIAGALAHAKSTGGRVHFIGLVSDGGVHSDVEHLLALIDAAADAGVPATTHAFTDGRDTAPEIADRFLADVTAKAAECGTGHVATVTGRYHAMDRDENWERTRKAYDAIVEREAPHRAETAVEAATAAHDRGETDEFIEPTLVDGEPALADGDAVIFFNFRADRARQLVRLLTDTRPEWEFDVDRPEIRLTTMTEYDETFDFPVAFPPEIPEDTIGEVVSDAGRTQLRTAESEKYPHVTYFLNGGREVEFPGEMRTIVESPDVPTYDLQPEMSAPELTDEAIETIAVDDPDLVVLNYANPDMVGHTGDFDAAVEAVEAVDEQLGRLLDTVADAGGHAVVTADHGNADDMGTPENPHTAHTFNPVPFVYLTPDGDDGGREVRPGGSLCDVAPTLLELIGLDRPAEMTGESLLTGSRRGSDASSADTNEK</sequence>
<dbReference type="EC" id="5.4.2.12" evidence="7 8"/>
<feature type="binding site" evidence="7">
    <location>
        <position position="9"/>
    </location>
    <ligand>
        <name>Mn(2+)</name>
        <dbReference type="ChEBI" id="CHEBI:29035"/>
        <label>2</label>
    </ligand>
</feature>
<gene>
    <name evidence="7 15" type="primary">gpmI</name>
    <name evidence="15" type="ORF">ACFQEY_16275</name>
</gene>
<keyword evidence="6 7" id="KW-0413">Isomerase</keyword>
<evidence type="ECO:0000256" key="11">
    <source>
        <dbReference type="PIRSR" id="PIRSR001492-3"/>
    </source>
</evidence>
<evidence type="ECO:0000256" key="3">
    <source>
        <dbReference type="ARBA" id="ARBA00022723"/>
    </source>
</evidence>
<evidence type="ECO:0000256" key="4">
    <source>
        <dbReference type="ARBA" id="ARBA00023152"/>
    </source>
</evidence>
<dbReference type="InterPro" id="IPR017850">
    <property type="entry name" value="Alkaline_phosphatase_core_sf"/>
</dbReference>
<dbReference type="PIRSF" id="PIRSF001492">
    <property type="entry name" value="IPGAM"/>
    <property type="match status" value="1"/>
</dbReference>
<feature type="compositionally biased region" description="Low complexity" evidence="12">
    <location>
        <begin position="24"/>
        <end position="34"/>
    </location>
</feature>
<dbReference type="FunFam" id="3.40.1450.10:FF:000002">
    <property type="entry name" value="2,3-bisphosphoglycerate-independent phosphoglycerate mutase"/>
    <property type="match status" value="1"/>
</dbReference>
<feature type="region of interest" description="Disordered" evidence="12">
    <location>
        <begin position="17"/>
        <end position="57"/>
    </location>
</feature>
<dbReference type="Pfam" id="PF06415">
    <property type="entry name" value="iPGM_N"/>
    <property type="match status" value="1"/>
</dbReference>
<feature type="binding site" evidence="7 10">
    <location>
        <position position="142"/>
    </location>
    <ligand>
        <name>substrate</name>
    </ligand>
</feature>
<feature type="domain" description="BPG-independent PGAM N-terminal" evidence="14">
    <location>
        <begin position="101"/>
        <end position="312"/>
    </location>
</feature>
<dbReference type="GO" id="GO:0030145">
    <property type="term" value="F:manganese ion binding"/>
    <property type="evidence" value="ECO:0007669"/>
    <property type="project" value="UniProtKB-UniRule"/>
</dbReference>
<keyword evidence="16" id="KW-1185">Reference proteome</keyword>
<evidence type="ECO:0000256" key="12">
    <source>
        <dbReference type="SAM" id="MobiDB-lite"/>
    </source>
</evidence>
<keyword evidence="3 7" id="KW-0479">Metal-binding</keyword>
<feature type="binding site" evidence="7 11">
    <location>
        <position position="419"/>
    </location>
    <ligand>
        <name>Mn(2+)</name>
        <dbReference type="ChEBI" id="CHEBI:29035"/>
        <label>1</label>
    </ligand>
</feature>
<dbReference type="Proteomes" id="UP001596333">
    <property type="component" value="Unassembled WGS sequence"/>
</dbReference>
<feature type="binding site" evidence="7 11">
    <location>
        <position position="457"/>
    </location>
    <ligand>
        <name>Mn(2+)</name>
        <dbReference type="ChEBI" id="CHEBI:29035"/>
        <label>2</label>
    </ligand>
</feature>
<feature type="binding site" evidence="7 10">
    <location>
        <position position="348"/>
    </location>
    <ligand>
        <name>substrate</name>
    </ligand>
</feature>
<feature type="binding site" evidence="7 11">
    <location>
        <position position="415"/>
    </location>
    <ligand>
        <name>Mn(2+)</name>
        <dbReference type="ChEBI" id="CHEBI:29035"/>
        <label>1</label>
    </ligand>
</feature>
<dbReference type="Pfam" id="PF01676">
    <property type="entry name" value="Metalloenzyme"/>
    <property type="match status" value="1"/>
</dbReference>
<dbReference type="Gene3D" id="3.40.720.10">
    <property type="entry name" value="Alkaline Phosphatase, subunit A"/>
    <property type="match status" value="1"/>
</dbReference>
<dbReference type="PANTHER" id="PTHR31637">
    <property type="entry name" value="2,3-BISPHOSPHOGLYCERATE-INDEPENDENT PHOSPHOGLYCERATE MUTASE"/>
    <property type="match status" value="1"/>
</dbReference>
<feature type="active site" description="Phosphoserine intermediate" evidence="7 9">
    <location>
        <position position="81"/>
    </location>
</feature>
<dbReference type="InterPro" id="IPR006124">
    <property type="entry name" value="Metalloenzyme"/>
</dbReference>
<keyword evidence="5 7" id="KW-0464">Manganese</keyword>
<dbReference type="PANTHER" id="PTHR31637:SF0">
    <property type="entry name" value="2,3-BISPHOSPHOGLYCERATE-INDEPENDENT PHOSPHOGLYCERATE MUTASE"/>
    <property type="match status" value="1"/>
</dbReference>
<feature type="binding site" evidence="7 10">
    <location>
        <position position="209"/>
    </location>
    <ligand>
        <name>substrate</name>
    </ligand>
</feature>
<organism evidence="15 16">
    <name type="scientific">Halorubrum trueperi</name>
    <dbReference type="NCBI Taxonomy" id="2004704"/>
    <lineage>
        <taxon>Archaea</taxon>
        <taxon>Methanobacteriati</taxon>
        <taxon>Methanobacteriota</taxon>
        <taxon>Stenosarchaea group</taxon>
        <taxon>Halobacteria</taxon>
        <taxon>Halobacteriales</taxon>
        <taxon>Haloferacaceae</taxon>
        <taxon>Halorubrum</taxon>
    </lineage>
</organism>
<dbReference type="InterPro" id="IPR011258">
    <property type="entry name" value="BPG-indep_PGM_N"/>
</dbReference>
<dbReference type="GO" id="GO:0004619">
    <property type="term" value="F:phosphoglycerate mutase activity"/>
    <property type="evidence" value="ECO:0007669"/>
    <property type="project" value="UniProtKB-UniRule"/>
</dbReference>
<proteinExistence type="inferred from homology"/>
<feature type="binding site" evidence="7 10">
    <location>
        <begin position="171"/>
        <end position="172"/>
    </location>
    <ligand>
        <name>substrate</name>
    </ligand>
</feature>
<reference evidence="15 16" key="1">
    <citation type="journal article" date="2019" name="Int. J. Syst. Evol. Microbiol.">
        <title>The Global Catalogue of Microorganisms (GCM) 10K type strain sequencing project: providing services to taxonomists for standard genome sequencing and annotation.</title>
        <authorList>
            <consortium name="The Broad Institute Genomics Platform"/>
            <consortium name="The Broad Institute Genome Sequencing Center for Infectious Disease"/>
            <person name="Wu L."/>
            <person name="Ma J."/>
        </authorList>
    </citation>
    <scope>NUCLEOTIDE SEQUENCE [LARGE SCALE GENOMIC DNA]</scope>
    <source>
        <strain evidence="15 16">Y73</strain>
    </source>
</reference>
<dbReference type="InterPro" id="IPR005995">
    <property type="entry name" value="Pgm_bpd_ind"/>
</dbReference>
<dbReference type="HAMAP" id="MF_01038">
    <property type="entry name" value="GpmI"/>
    <property type="match status" value="1"/>
</dbReference>
<evidence type="ECO:0000256" key="9">
    <source>
        <dbReference type="PIRSR" id="PIRSR001492-1"/>
    </source>
</evidence>
<accession>A0ABD5UM36</accession>
<protein>
    <recommendedName>
        <fullName evidence="7 8">2,3-bisphosphoglycerate-independent phosphoglycerate mutase</fullName>
        <shortName evidence="7">BPG-independent PGAM</shortName>
        <shortName evidence="7">Phosphoglyceromutase</shortName>
        <shortName evidence="7">iPGM</shortName>
        <ecNumber evidence="7 8">5.4.2.12</ecNumber>
    </recommendedName>
</protein>
<evidence type="ECO:0000256" key="8">
    <source>
        <dbReference type="NCBIfam" id="TIGR01307"/>
    </source>
</evidence>
<dbReference type="InterPro" id="IPR036646">
    <property type="entry name" value="PGAM_B_sf"/>
</dbReference>
<comment type="function">
    <text evidence="7">Catalyzes the interconversion of 2-phosphoglycerate and 3-phosphoglycerate.</text>
</comment>
<dbReference type="RefSeq" id="WP_379770618.1">
    <property type="nucleotide sequence ID" value="NZ_JBHSXI010000023.1"/>
</dbReference>
<dbReference type="Gene3D" id="3.40.1450.10">
    <property type="entry name" value="BPG-independent phosphoglycerate mutase, domain B"/>
    <property type="match status" value="1"/>
</dbReference>
<feature type="compositionally biased region" description="Low complexity" evidence="12">
    <location>
        <begin position="42"/>
        <end position="53"/>
    </location>
</feature>
<comment type="catalytic activity">
    <reaction evidence="7">
        <text>(2R)-2-phosphoglycerate = (2R)-3-phosphoglycerate</text>
        <dbReference type="Rhea" id="RHEA:15901"/>
        <dbReference type="ChEBI" id="CHEBI:58272"/>
        <dbReference type="ChEBI" id="CHEBI:58289"/>
        <dbReference type="EC" id="5.4.2.12"/>
    </reaction>
</comment>
<dbReference type="AlphaFoldDB" id="A0ABD5UM36"/>
<comment type="pathway">
    <text evidence="1 7">Carbohydrate degradation; glycolysis; pyruvate from D-glyceraldehyde 3-phosphate: step 3/5.</text>
</comment>